<comment type="function">
    <text evidence="6">DNA polymerase II participates in chromosomal DNA replication.</text>
</comment>
<keyword evidence="1 6" id="KW-0808">Transferase</keyword>
<keyword evidence="5 6" id="KW-0238">DNA-binding</keyword>
<evidence type="ECO:0000259" key="7">
    <source>
        <dbReference type="Pfam" id="PF22912"/>
    </source>
</evidence>
<evidence type="ECO:0000256" key="2">
    <source>
        <dbReference type="ARBA" id="ARBA00022695"/>
    </source>
</evidence>
<evidence type="ECO:0000313" key="8">
    <source>
        <dbReference type="EMBL" id="RDX98987.1"/>
    </source>
</evidence>
<gene>
    <name evidence="8" type="primary">POL2B</name>
    <name evidence="8" type="ORF">CR513_18027</name>
</gene>
<dbReference type="GO" id="GO:0006272">
    <property type="term" value="P:leading strand elongation"/>
    <property type="evidence" value="ECO:0007669"/>
    <property type="project" value="TreeGrafter"/>
</dbReference>
<dbReference type="GO" id="GO:0006287">
    <property type="term" value="P:base-excision repair, gap-filling"/>
    <property type="evidence" value="ECO:0007669"/>
    <property type="project" value="TreeGrafter"/>
</dbReference>
<dbReference type="GO" id="GO:0003887">
    <property type="term" value="F:DNA-directed DNA polymerase activity"/>
    <property type="evidence" value="ECO:0007669"/>
    <property type="project" value="UniProtKB-KW"/>
</dbReference>
<proteinExistence type="inferred from homology"/>
<dbReference type="GO" id="GO:0008622">
    <property type="term" value="C:epsilon DNA polymerase complex"/>
    <property type="evidence" value="ECO:0007669"/>
    <property type="project" value="InterPro"/>
</dbReference>
<feature type="domain" description="DNA polymerase-epsilon zinc finger" evidence="7">
    <location>
        <begin position="292"/>
        <end position="348"/>
    </location>
</feature>
<dbReference type="GO" id="GO:0003677">
    <property type="term" value="F:DNA binding"/>
    <property type="evidence" value="ECO:0007669"/>
    <property type="project" value="UniProtKB-KW"/>
</dbReference>
<evidence type="ECO:0000256" key="3">
    <source>
        <dbReference type="ARBA" id="ARBA00022705"/>
    </source>
</evidence>
<keyword evidence="6" id="KW-0411">Iron-sulfur</keyword>
<keyword evidence="6" id="KW-0408">Iron</keyword>
<dbReference type="OrthoDB" id="10060449at2759"/>
<feature type="non-terminal residue" evidence="8">
    <location>
        <position position="1"/>
    </location>
</feature>
<dbReference type="GO" id="GO:0051539">
    <property type="term" value="F:4 iron, 4 sulfur cluster binding"/>
    <property type="evidence" value="ECO:0007669"/>
    <property type="project" value="UniProtKB-KW"/>
</dbReference>
<comment type="subcellular location">
    <subcellularLocation>
        <location evidence="6">Nucleus</location>
    </subcellularLocation>
</comment>
<dbReference type="AlphaFoldDB" id="A0A371H873"/>
<evidence type="ECO:0000256" key="6">
    <source>
        <dbReference type="RuleBase" id="RU365029"/>
    </source>
</evidence>
<keyword evidence="6" id="KW-0479">Metal-binding</keyword>
<keyword evidence="2 6" id="KW-0548">Nucleotidyltransferase</keyword>
<comment type="caution">
    <text evidence="8">The sequence shown here is derived from an EMBL/GenBank/DDBJ whole genome shotgun (WGS) entry which is preliminary data.</text>
</comment>
<dbReference type="Pfam" id="PF23250">
    <property type="entry name" value="zf_DPOE_2"/>
    <property type="match status" value="1"/>
</dbReference>
<evidence type="ECO:0000313" key="9">
    <source>
        <dbReference type="Proteomes" id="UP000257109"/>
    </source>
</evidence>
<keyword evidence="9" id="KW-1185">Reference proteome</keyword>
<dbReference type="InterPro" id="IPR029703">
    <property type="entry name" value="POL2"/>
</dbReference>
<dbReference type="GO" id="GO:0045004">
    <property type="term" value="P:DNA replication proofreading"/>
    <property type="evidence" value="ECO:0007669"/>
    <property type="project" value="TreeGrafter"/>
</dbReference>
<dbReference type="GO" id="GO:0000278">
    <property type="term" value="P:mitotic cell cycle"/>
    <property type="evidence" value="ECO:0007669"/>
    <property type="project" value="TreeGrafter"/>
</dbReference>
<keyword evidence="6" id="KW-0863">Zinc-finger</keyword>
<keyword evidence="4 6" id="KW-0239">DNA-directed DNA polymerase</keyword>
<comment type="cofactor">
    <cofactor evidence="6">
        <name>[4Fe-4S] cluster</name>
        <dbReference type="ChEBI" id="CHEBI:49883"/>
    </cofactor>
</comment>
<evidence type="ECO:0000256" key="1">
    <source>
        <dbReference type="ARBA" id="ARBA00022679"/>
    </source>
</evidence>
<organism evidence="8 9">
    <name type="scientific">Mucuna pruriens</name>
    <name type="common">Velvet bean</name>
    <name type="synonym">Dolichos pruriens</name>
    <dbReference type="NCBI Taxonomy" id="157652"/>
    <lineage>
        <taxon>Eukaryota</taxon>
        <taxon>Viridiplantae</taxon>
        <taxon>Streptophyta</taxon>
        <taxon>Embryophyta</taxon>
        <taxon>Tracheophyta</taxon>
        <taxon>Spermatophyta</taxon>
        <taxon>Magnoliopsida</taxon>
        <taxon>eudicotyledons</taxon>
        <taxon>Gunneridae</taxon>
        <taxon>Pentapetalae</taxon>
        <taxon>rosids</taxon>
        <taxon>fabids</taxon>
        <taxon>Fabales</taxon>
        <taxon>Fabaceae</taxon>
        <taxon>Papilionoideae</taxon>
        <taxon>50 kb inversion clade</taxon>
        <taxon>NPAAA clade</taxon>
        <taxon>indigoferoid/millettioid clade</taxon>
        <taxon>Phaseoleae</taxon>
        <taxon>Mucuna</taxon>
    </lineage>
</organism>
<comment type="catalytic activity">
    <reaction evidence="6">
        <text>DNA(n) + a 2'-deoxyribonucleoside 5'-triphosphate = DNA(n+1) + diphosphate</text>
        <dbReference type="Rhea" id="RHEA:22508"/>
        <dbReference type="Rhea" id="RHEA-COMP:17339"/>
        <dbReference type="Rhea" id="RHEA-COMP:17340"/>
        <dbReference type="ChEBI" id="CHEBI:33019"/>
        <dbReference type="ChEBI" id="CHEBI:61560"/>
        <dbReference type="ChEBI" id="CHEBI:173112"/>
        <dbReference type="EC" id="2.7.7.7"/>
    </reaction>
</comment>
<sequence>VMQKVFALLLAEFRKDLFEWIELEPLQFWCSLLFMDQYNYGGIPAKSDEAMNDESQLDIVSSWNIAEYLPKKIQDHFVLIVSEFMYIPWNYAQKQAAIKASLQNGDSCTPSINVGAAEAFESEITEYIKGQISSYFTHKLLGTVHDIGLHMKGTSRSENSQNISSGLPQLMGDVHRGDAALEFIKHVCAVLAIDQSVEDEVLVLRKNLLKYVEVREFAPEAEFHDPCHSFVLSNVICSYCDDCRDLDLCRDLALLTEEWRCAVPECGQPYDREVIENALLQTVRQRERLYHLQDLVCVRCHQVKATHLTEQCACAGSFWCKEDANEFHEKMHVLFNIASRQKFQLLQECTSWILELKID</sequence>
<dbReference type="Proteomes" id="UP000257109">
    <property type="component" value="Unassembled WGS sequence"/>
</dbReference>
<dbReference type="EMBL" id="QJKJ01003327">
    <property type="protein sequence ID" value="RDX98987.1"/>
    <property type="molecule type" value="Genomic_DNA"/>
</dbReference>
<dbReference type="Pfam" id="PF22912">
    <property type="entry name" value="zf-DPOE"/>
    <property type="match status" value="1"/>
</dbReference>
<dbReference type="InterPro" id="IPR054475">
    <property type="entry name" value="Znf-DPOE"/>
</dbReference>
<evidence type="ECO:0000256" key="5">
    <source>
        <dbReference type="ARBA" id="ARBA00023125"/>
    </source>
</evidence>
<keyword evidence="3 6" id="KW-0235">DNA replication</keyword>
<dbReference type="EC" id="2.7.7.7" evidence="6"/>
<keyword evidence="6" id="KW-0539">Nucleus</keyword>
<reference evidence="8" key="1">
    <citation type="submission" date="2018-05" db="EMBL/GenBank/DDBJ databases">
        <title>Draft genome of Mucuna pruriens seed.</title>
        <authorList>
            <person name="Nnadi N.E."/>
            <person name="Vos R."/>
            <person name="Hasami M.H."/>
            <person name="Devisetty U.K."/>
            <person name="Aguiy J.C."/>
        </authorList>
    </citation>
    <scope>NUCLEOTIDE SEQUENCE [LARGE SCALE GENOMIC DNA]</scope>
    <source>
        <strain evidence="8">JCA_2017</strain>
    </source>
</reference>
<comment type="similarity">
    <text evidence="6">Belongs to the DNA polymerase type-B family.</text>
</comment>
<dbReference type="PANTHER" id="PTHR10670:SF0">
    <property type="entry name" value="DNA POLYMERASE EPSILON CATALYTIC SUBUNIT A"/>
    <property type="match status" value="1"/>
</dbReference>
<protein>
    <recommendedName>
        <fullName evidence="6">DNA polymerase epsilon catalytic subunit</fullName>
        <ecNumber evidence="6">2.7.7.7</ecNumber>
    </recommendedName>
</protein>
<keyword evidence="6" id="KW-0862">Zinc</keyword>
<keyword evidence="6" id="KW-0004">4Fe-4S</keyword>
<accession>A0A371H873</accession>
<dbReference type="PANTHER" id="PTHR10670">
    <property type="entry name" value="DNA POLYMERASE EPSILON CATALYTIC SUBUNIT A"/>
    <property type="match status" value="1"/>
</dbReference>
<dbReference type="GO" id="GO:0006297">
    <property type="term" value="P:nucleotide-excision repair, DNA gap filling"/>
    <property type="evidence" value="ECO:0007669"/>
    <property type="project" value="TreeGrafter"/>
</dbReference>
<dbReference type="GO" id="GO:0008310">
    <property type="term" value="F:single-stranded DNA 3'-5' DNA exonuclease activity"/>
    <property type="evidence" value="ECO:0007669"/>
    <property type="project" value="TreeGrafter"/>
</dbReference>
<name>A0A371H873_MUCPR</name>
<evidence type="ECO:0000256" key="4">
    <source>
        <dbReference type="ARBA" id="ARBA00022932"/>
    </source>
</evidence>
<dbReference type="STRING" id="157652.A0A371H873"/>
<dbReference type="GO" id="GO:0008270">
    <property type="term" value="F:zinc ion binding"/>
    <property type="evidence" value="ECO:0007669"/>
    <property type="project" value="UniProtKB-KW"/>
</dbReference>